<dbReference type="AlphaFoldDB" id="A0A381XKS7"/>
<proteinExistence type="predicted"/>
<evidence type="ECO:0000313" key="1">
    <source>
        <dbReference type="EMBL" id="SVA65112.1"/>
    </source>
</evidence>
<gene>
    <name evidence="1" type="ORF">METZ01_LOCUS117966</name>
</gene>
<dbReference type="EMBL" id="UINC01015471">
    <property type="protein sequence ID" value="SVA65112.1"/>
    <property type="molecule type" value="Genomic_DNA"/>
</dbReference>
<sequence>MTIKFCKTLFTAFTIIIIGLALMPGLVSPDQGPPELWLQDQENDASPMDATVLSEQGIEEELARIQAAFEEEEVLEEFIPSEPLSADIAVSFPSDI</sequence>
<organism evidence="1">
    <name type="scientific">marine metagenome</name>
    <dbReference type="NCBI Taxonomy" id="408172"/>
    <lineage>
        <taxon>unclassified sequences</taxon>
        <taxon>metagenomes</taxon>
        <taxon>ecological metagenomes</taxon>
    </lineage>
</organism>
<name>A0A381XKS7_9ZZZZ</name>
<protein>
    <submittedName>
        <fullName evidence="1">Uncharacterized protein</fullName>
    </submittedName>
</protein>
<accession>A0A381XKS7</accession>
<reference evidence="1" key="1">
    <citation type="submission" date="2018-05" db="EMBL/GenBank/DDBJ databases">
        <authorList>
            <person name="Lanie J.A."/>
            <person name="Ng W.-L."/>
            <person name="Kazmierczak K.M."/>
            <person name="Andrzejewski T.M."/>
            <person name="Davidsen T.M."/>
            <person name="Wayne K.J."/>
            <person name="Tettelin H."/>
            <person name="Glass J.I."/>
            <person name="Rusch D."/>
            <person name="Podicherti R."/>
            <person name="Tsui H.-C.T."/>
            <person name="Winkler M.E."/>
        </authorList>
    </citation>
    <scope>NUCLEOTIDE SEQUENCE</scope>
</reference>